<reference evidence="5 6" key="1">
    <citation type="submission" date="2020-05" db="EMBL/GenBank/DDBJ databases">
        <title>Description of Pedobacter foliorum sp. nov.</title>
        <authorList>
            <person name="Qi S."/>
            <person name="Carlier A."/>
            <person name="Cnockaert M."/>
            <person name="Vandamme P."/>
        </authorList>
    </citation>
    <scope>NUCLEOTIDE SEQUENCE [LARGE SCALE GENOMIC DNA]</scope>
    <source>
        <strain evidence="5 6">LMG 31300</strain>
    </source>
</reference>
<dbReference type="Gene3D" id="2.120.10.30">
    <property type="entry name" value="TolB, C-terminal domain"/>
    <property type="match status" value="1"/>
</dbReference>
<sequence>MPDILQEISGIAFNNGDNKTVYAEMDEDGSLFTLPLGSKEEKVTKFGKKGDYEDISIIKGWAILLKSNGTLYSFPLSEASKPEAANVKESKDLVPKGEYEGMYGDETTGQVYVLCKQCSVDKGTKKTSGYILTLQSDGSFKSTGTFNTDVSQVDKLTGKKKGTFHPSALAMNPLTKEWYIVSSVNKALVVTDANWKIKNVYHLSSNIFNQPEGIAFDAAGNLYISNEGSETQVGNILRFDYKKPKS</sequence>
<keyword evidence="3" id="KW-1003">Cell membrane</keyword>
<organism evidence="5 6">
    <name type="scientific">Pedobacter boryungensis</name>
    <dbReference type="NCBI Taxonomy" id="869962"/>
    <lineage>
        <taxon>Bacteria</taxon>
        <taxon>Pseudomonadati</taxon>
        <taxon>Bacteroidota</taxon>
        <taxon>Sphingobacteriia</taxon>
        <taxon>Sphingobacteriales</taxon>
        <taxon>Sphingobacteriaceae</taxon>
        <taxon>Pedobacter</taxon>
    </lineage>
</organism>
<accession>A0ABX2DHF0</accession>
<evidence type="ECO:0000313" key="6">
    <source>
        <dbReference type="Proteomes" id="UP000762110"/>
    </source>
</evidence>
<evidence type="ECO:0000313" key="5">
    <source>
        <dbReference type="EMBL" id="NQX32948.1"/>
    </source>
</evidence>
<evidence type="ECO:0000256" key="4">
    <source>
        <dbReference type="ARBA" id="ARBA00023136"/>
    </source>
</evidence>
<keyword evidence="4" id="KW-0472">Membrane</keyword>
<dbReference type="Proteomes" id="UP000762110">
    <property type="component" value="Unassembled WGS sequence"/>
</dbReference>
<proteinExistence type="inferred from homology"/>
<keyword evidence="6" id="KW-1185">Reference proteome</keyword>
<dbReference type="InterPro" id="IPR011042">
    <property type="entry name" value="6-blade_b-propeller_TolB-like"/>
</dbReference>
<evidence type="ECO:0000256" key="1">
    <source>
        <dbReference type="ARBA" id="ARBA00004236"/>
    </source>
</evidence>
<protein>
    <submittedName>
        <fullName evidence="5">SdiA-regulated domain-containing protein</fullName>
    </submittedName>
</protein>
<comment type="similarity">
    <text evidence="2">Belongs to the YjiK family.</text>
</comment>
<dbReference type="EMBL" id="JABMKV010000004">
    <property type="protein sequence ID" value="NQX32948.1"/>
    <property type="molecule type" value="Genomic_DNA"/>
</dbReference>
<comment type="subcellular location">
    <subcellularLocation>
        <location evidence="1">Cell membrane</location>
    </subcellularLocation>
</comment>
<dbReference type="Pfam" id="PF06977">
    <property type="entry name" value="SdiA-regulated"/>
    <property type="match status" value="1"/>
</dbReference>
<evidence type="ECO:0000256" key="2">
    <source>
        <dbReference type="ARBA" id="ARBA00009852"/>
    </source>
</evidence>
<dbReference type="InterPro" id="IPR009722">
    <property type="entry name" value="YjiK/CarP"/>
</dbReference>
<dbReference type="SUPFAM" id="SSF101898">
    <property type="entry name" value="NHL repeat"/>
    <property type="match status" value="1"/>
</dbReference>
<evidence type="ECO:0000256" key="3">
    <source>
        <dbReference type="ARBA" id="ARBA00022475"/>
    </source>
</evidence>
<gene>
    <name evidence="5" type="ORF">HQN85_14510</name>
</gene>
<name>A0ABX2DHF0_9SPHI</name>
<comment type="caution">
    <text evidence="5">The sequence shown here is derived from an EMBL/GenBank/DDBJ whole genome shotgun (WGS) entry which is preliminary data.</text>
</comment>